<reference evidence="2 3" key="1">
    <citation type="journal article" date="2014" name="Environ. Microbiol.">
        <title>Halorhabdus tiamatea: proteogenomics and glycosidase activity measurements identify the first cultivated euryarchaeon from a deep-sea anoxic brine lake as potential polysaccharide degrader.</title>
        <authorList>
            <person name="Werner J."/>
            <person name="Ferrer M."/>
            <person name="Michel G."/>
            <person name="Mann A.J."/>
            <person name="Huang S."/>
            <person name="Juarez S."/>
            <person name="Ciordia S."/>
            <person name="Albar J.P."/>
            <person name="Alcaide M."/>
            <person name="La Cono V."/>
            <person name="Yakimov M.M."/>
            <person name="Antunes A."/>
            <person name="Taborda M."/>
            <person name="Da Costa M.S."/>
            <person name="Amann R.I."/>
            <person name="Gloeckner F.O."/>
            <person name="Golyshina O.V."/>
            <person name="Golyshin P.N."/>
            <person name="Teeling H."/>
        </authorList>
    </citation>
    <scope>NUCLEOTIDE SEQUENCE [LARGE SCALE GENOMIC DNA]</scope>
    <source>
        <strain evidence="3">SARL4B</strain>
    </source>
</reference>
<evidence type="ECO:0000313" key="3">
    <source>
        <dbReference type="Proteomes" id="UP000015381"/>
    </source>
</evidence>
<dbReference type="Proteomes" id="UP000015381">
    <property type="component" value="Chromosome I"/>
</dbReference>
<organism evidence="2 3">
    <name type="scientific">Halorhabdus tiamatea SARL4B</name>
    <dbReference type="NCBI Taxonomy" id="1033806"/>
    <lineage>
        <taxon>Archaea</taxon>
        <taxon>Methanobacteriati</taxon>
        <taxon>Methanobacteriota</taxon>
        <taxon>Stenosarchaea group</taxon>
        <taxon>Halobacteria</taxon>
        <taxon>Halobacteriales</taxon>
        <taxon>Haloarculaceae</taxon>
        <taxon>Halorhabdus</taxon>
    </lineage>
</organism>
<name>S6D3K6_9EURY</name>
<dbReference type="AlphaFoldDB" id="S6D3K6"/>
<dbReference type="InterPro" id="IPR058336">
    <property type="entry name" value="VP3-like_halobact-type"/>
</dbReference>
<dbReference type="GeneID" id="23799244"/>
<keyword evidence="3" id="KW-1185">Reference proteome</keyword>
<sequence length="130" mass="13636">MTQMTVDVEDLLALPVFIAGNLAQLDLYAADLGLIDLGAPFHTVSAGGYTTELSLGLVVALAALGWVLYTNDVGFSGWSAMQSWLIITVVWLTISPPFVPFMGALLGMEVAATAAIAVQSIGYIALLYIG</sequence>
<dbReference type="HOGENOM" id="CLU_1933214_0_0_2"/>
<feature type="transmembrane region" description="Helical" evidence="1">
    <location>
        <begin position="106"/>
        <end position="129"/>
    </location>
</feature>
<feature type="transmembrane region" description="Helical" evidence="1">
    <location>
        <begin position="12"/>
        <end position="34"/>
    </location>
</feature>
<feature type="transmembrane region" description="Helical" evidence="1">
    <location>
        <begin position="75"/>
        <end position="94"/>
    </location>
</feature>
<dbReference type="Pfam" id="PF26064">
    <property type="entry name" value="DUF8023"/>
    <property type="match status" value="1"/>
</dbReference>
<accession>S6D3K6</accession>
<evidence type="ECO:0000256" key="1">
    <source>
        <dbReference type="SAM" id="Phobius"/>
    </source>
</evidence>
<feature type="transmembrane region" description="Helical" evidence="1">
    <location>
        <begin position="46"/>
        <end position="69"/>
    </location>
</feature>
<dbReference type="KEGG" id="hti:HTIA_2208"/>
<gene>
    <name evidence="2" type="ORF">HTIA_2208</name>
</gene>
<keyword evidence="1" id="KW-0812">Transmembrane</keyword>
<protein>
    <submittedName>
        <fullName evidence="2">Hypothetical membrane protein</fullName>
    </submittedName>
</protein>
<keyword evidence="1" id="KW-1133">Transmembrane helix</keyword>
<proteinExistence type="predicted"/>
<dbReference type="EMBL" id="HF571520">
    <property type="protein sequence ID" value="CCQ34320.1"/>
    <property type="molecule type" value="Genomic_DNA"/>
</dbReference>
<evidence type="ECO:0000313" key="2">
    <source>
        <dbReference type="EMBL" id="CCQ34320.1"/>
    </source>
</evidence>
<keyword evidence="1" id="KW-0472">Membrane</keyword>
<dbReference type="RefSeq" id="WP_020936363.1">
    <property type="nucleotide sequence ID" value="NC_021921.1"/>
</dbReference>